<dbReference type="AlphaFoldDB" id="A0A1G2H228"/>
<dbReference type="InterPro" id="IPR050194">
    <property type="entry name" value="Glycosyltransferase_grp1"/>
</dbReference>
<dbReference type="PANTHER" id="PTHR45947">
    <property type="entry name" value="SULFOQUINOVOSYL TRANSFERASE SQD2"/>
    <property type="match status" value="1"/>
</dbReference>
<organism evidence="2 3">
    <name type="scientific">Candidatus Ryanbacteria bacterium RIFCSPLOWO2_02_FULL_45_11c</name>
    <dbReference type="NCBI Taxonomy" id="1802128"/>
    <lineage>
        <taxon>Bacteria</taxon>
        <taxon>Candidatus Ryaniibacteriota</taxon>
    </lineage>
</organism>
<name>A0A1G2H228_9BACT</name>
<dbReference type="InterPro" id="IPR001296">
    <property type="entry name" value="Glyco_trans_1"/>
</dbReference>
<accession>A0A1G2H228</accession>
<evidence type="ECO:0000259" key="1">
    <source>
        <dbReference type="Pfam" id="PF00534"/>
    </source>
</evidence>
<evidence type="ECO:0000313" key="2">
    <source>
        <dbReference type="EMBL" id="OGZ56527.1"/>
    </source>
</evidence>
<feature type="domain" description="Glycosyl transferase family 1" evidence="1">
    <location>
        <begin position="157"/>
        <end position="320"/>
    </location>
</feature>
<gene>
    <name evidence="2" type="ORF">A3H64_00925</name>
</gene>
<reference evidence="2 3" key="1">
    <citation type="journal article" date="2016" name="Nat. Commun.">
        <title>Thousands of microbial genomes shed light on interconnected biogeochemical processes in an aquifer system.</title>
        <authorList>
            <person name="Anantharaman K."/>
            <person name="Brown C.T."/>
            <person name="Hug L.A."/>
            <person name="Sharon I."/>
            <person name="Castelle C.J."/>
            <person name="Probst A.J."/>
            <person name="Thomas B.C."/>
            <person name="Singh A."/>
            <person name="Wilkins M.J."/>
            <person name="Karaoz U."/>
            <person name="Brodie E.L."/>
            <person name="Williams K.H."/>
            <person name="Hubbard S.S."/>
            <person name="Banfield J.F."/>
        </authorList>
    </citation>
    <scope>NUCLEOTIDE SEQUENCE [LARGE SCALE GENOMIC DNA]</scope>
</reference>
<dbReference type="SUPFAM" id="SSF53756">
    <property type="entry name" value="UDP-Glycosyltransferase/glycogen phosphorylase"/>
    <property type="match status" value="1"/>
</dbReference>
<evidence type="ECO:0000313" key="3">
    <source>
        <dbReference type="Proteomes" id="UP000178186"/>
    </source>
</evidence>
<dbReference type="GO" id="GO:0016757">
    <property type="term" value="F:glycosyltransferase activity"/>
    <property type="evidence" value="ECO:0007669"/>
    <property type="project" value="InterPro"/>
</dbReference>
<dbReference type="Gene3D" id="3.40.50.2000">
    <property type="entry name" value="Glycogen Phosphorylase B"/>
    <property type="match status" value="2"/>
</dbReference>
<dbReference type="Proteomes" id="UP000178186">
    <property type="component" value="Unassembled WGS sequence"/>
</dbReference>
<proteinExistence type="predicted"/>
<sequence length="350" mass="40356">MQQEKRIKACFIIPEKAEDTATHFAHKWEMIQELENKVKFFVYQPTLMGIAKIKFAYFVRGCRIFYVHYSFKGALVAIVLTKLFGGKVFYWNCGMPWLYGRGQFEERLFRFILRNTILVTGTDGLAEEYAVHYGLDKKNIRVAPNYIRVSRMQNMSKEEARKKLGLPQDKKIVLFLHRLSRRKGAHLLPKIIKEFSGQSDVLFVIVGDGPEKKNLESEIFWNPECKEIMRLEGSIPQFRVPEYIAASDVYLMPSEEEGMPNALLEAMAAGVPFVASDVAAVREMTSSATHEFVLPYGDTKAFAEKIKKLLADKEFRKKISLEEQEWVKRFDVSVIAPQYLALFQETKQAP</sequence>
<protein>
    <recommendedName>
        <fullName evidence="1">Glycosyl transferase family 1 domain-containing protein</fullName>
    </recommendedName>
</protein>
<dbReference type="Pfam" id="PF00534">
    <property type="entry name" value="Glycos_transf_1"/>
    <property type="match status" value="1"/>
</dbReference>
<dbReference type="PANTHER" id="PTHR45947:SF15">
    <property type="entry name" value="TEICHURONIC ACID BIOSYNTHESIS GLYCOSYLTRANSFERASE TUAC-RELATED"/>
    <property type="match status" value="1"/>
</dbReference>
<dbReference type="STRING" id="1802128.A3H64_00925"/>
<dbReference type="CDD" id="cd03801">
    <property type="entry name" value="GT4_PimA-like"/>
    <property type="match status" value="1"/>
</dbReference>
<comment type="caution">
    <text evidence="2">The sequence shown here is derived from an EMBL/GenBank/DDBJ whole genome shotgun (WGS) entry which is preliminary data.</text>
</comment>
<dbReference type="EMBL" id="MHNY01000010">
    <property type="protein sequence ID" value="OGZ56527.1"/>
    <property type="molecule type" value="Genomic_DNA"/>
</dbReference>